<proteinExistence type="predicted"/>
<organism evidence="1 2">
    <name type="scientific">Racocetra persica</name>
    <dbReference type="NCBI Taxonomy" id="160502"/>
    <lineage>
        <taxon>Eukaryota</taxon>
        <taxon>Fungi</taxon>
        <taxon>Fungi incertae sedis</taxon>
        <taxon>Mucoromycota</taxon>
        <taxon>Glomeromycotina</taxon>
        <taxon>Glomeromycetes</taxon>
        <taxon>Diversisporales</taxon>
        <taxon>Gigasporaceae</taxon>
        <taxon>Racocetra</taxon>
    </lineage>
</organism>
<gene>
    <name evidence="1" type="ORF">RPERSI_LOCUS2238</name>
</gene>
<dbReference type="EMBL" id="CAJVQC010002383">
    <property type="protein sequence ID" value="CAG8510568.1"/>
    <property type="molecule type" value="Genomic_DNA"/>
</dbReference>
<reference evidence="1" key="1">
    <citation type="submission" date="2021-06" db="EMBL/GenBank/DDBJ databases">
        <authorList>
            <person name="Kallberg Y."/>
            <person name="Tangrot J."/>
            <person name="Rosling A."/>
        </authorList>
    </citation>
    <scope>NUCLEOTIDE SEQUENCE</scope>
    <source>
        <strain evidence="1">MA461A</strain>
    </source>
</reference>
<keyword evidence="2" id="KW-1185">Reference proteome</keyword>
<comment type="caution">
    <text evidence="1">The sequence shown here is derived from an EMBL/GenBank/DDBJ whole genome shotgun (WGS) entry which is preliminary data.</text>
</comment>
<sequence length="129" mass="14510">QEINLKKNSTEAAITRKSCKDRSSNKSYKATAVATRATRATAVATRATRVMICKDNRYINQQELQVTPIIIVGRGIEDQAETASDNKERDGEEDDNEDNEEEDSEDNKKGDSEDNEAKNENSNIIQDWN</sequence>
<name>A0ACA9L6U2_9GLOM</name>
<evidence type="ECO:0000313" key="1">
    <source>
        <dbReference type="EMBL" id="CAG8510568.1"/>
    </source>
</evidence>
<dbReference type="Proteomes" id="UP000789920">
    <property type="component" value="Unassembled WGS sequence"/>
</dbReference>
<evidence type="ECO:0000313" key="2">
    <source>
        <dbReference type="Proteomes" id="UP000789920"/>
    </source>
</evidence>
<feature type="non-terminal residue" evidence="1">
    <location>
        <position position="1"/>
    </location>
</feature>
<protein>
    <submittedName>
        <fullName evidence="1">23005_t:CDS:1</fullName>
    </submittedName>
</protein>
<accession>A0ACA9L6U2</accession>